<reference evidence="3 4" key="1">
    <citation type="journal article" date="2005" name="Nucleic Acids Res.">
        <title>The genome sequence of Xanthomonas oryzae pathovar oryzae KACC10331, the bacterial blight pathogen of rice.</title>
        <authorList>
            <person name="Lee B.M."/>
            <person name="Park Y.J."/>
            <person name="Park D.S."/>
            <person name="Kang H.W."/>
            <person name="Kim J.G."/>
            <person name="Song E.S."/>
            <person name="Park I.C."/>
            <person name="Yoon U.H."/>
            <person name="Hahn J.H."/>
            <person name="Koo B.S."/>
            <person name="Lee G.B."/>
            <person name="Kim H."/>
            <person name="Park H.S."/>
            <person name="Yoon K.O."/>
            <person name="Kim J.H."/>
            <person name="Jung C.H."/>
            <person name="Koh N.H."/>
            <person name="Seo J.S."/>
            <person name="Go S.J."/>
        </authorList>
    </citation>
    <scope>NUCLEOTIDE SEQUENCE [LARGE SCALE GENOMIC DNA]</scope>
    <source>
        <strain evidence="4">KACC10331 / KXO85</strain>
    </source>
</reference>
<organism evidence="3 4">
    <name type="scientific">Xanthomonas oryzae pv. oryzae (strain KACC10331 / KXO85)</name>
    <dbReference type="NCBI Taxonomy" id="291331"/>
    <lineage>
        <taxon>Bacteria</taxon>
        <taxon>Pseudomonadati</taxon>
        <taxon>Pseudomonadota</taxon>
        <taxon>Gammaproteobacteria</taxon>
        <taxon>Lysobacterales</taxon>
        <taxon>Lysobacteraceae</taxon>
        <taxon>Xanthomonas</taxon>
    </lineage>
</organism>
<evidence type="ECO:0000256" key="1">
    <source>
        <dbReference type="ARBA" id="ARBA00005701"/>
    </source>
</evidence>
<proteinExistence type="inferred from homology"/>
<protein>
    <recommendedName>
        <fullName evidence="5">Succinate dehydrogenase assembly factor 4, mitochondrial</fullName>
    </recommendedName>
</protein>
<name>Q5H0F6_XANOR</name>
<evidence type="ECO:0008006" key="5">
    <source>
        <dbReference type="Google" id="ProtNLM"/>
    </source>
</evidence>
<dbReference type="PANTHER" id="PTHR28524">
    <property type="entry name" value="SUCCINATE DEHYDROGENASE ASSEMBLY FACTOR 4, MITOCHONDRIAL"/>
    <property type="match status" value="1"/>
</dbReference>
<feature type="region of interest" description="Disordered" evidence="2">
    <location>
        <begin position="314"/>
        <end position="384"/>
    </location>
</feature>
<gene>
    <name evidence="3" type="ordered locus">XOO2311</name>
</gene>
<dbReference type="Proteomes" id="UP000006735">
    <property type="component" value="Chromosome"/>
</dbReference>
<dbReference type="STRING" id="291331.XOO2311"/>
<keyword evidence="4" id="KW-1185">Reference proteome</keyword>
<dbReference type="EMBL" id="AE013598">
    <property type="protein sequence ID" value="AAW75565.1"/>
    <property type="molecule type" value="Genomic_DNA"/>
</dbReference>
<evidence type="ECO:0000313" key="4">
    <source>
        <dbReference type="Proteomes" id="UP000006735"/>
    </source>
</evidence>
<evidence type="ECO:0000256" key="2">
    <source>
        <dbReference type="SAM" id="MobiDB-lite"/>
    </source>
</evidence>
<sequence>MRTPRFLRAVHANRTTARDVSSLRLPLQPRRDRARPGAMRTGLQGSVGIQCQLQRQHCQRQVASHAHYCADRGAVHCDGIACLDRAIGFQQLQGALGLAQEMRARHDLLTRVAAFFDAVGLQTVECQLLWRPLFALALDQASEPQLQIRAPPLRIYARRFDRRCQCFFGVQQQGARQRSAAQIQHDTLRSEIGLRGARAFRCCEAAKGKQRGSADFQLAAEDETAELGGDLGRVAVRQQHQQVCIVLTQKCEDGNHAPLRRQPRIPLPLPNRQRLYVIGKLGMRERHCIRADQSDVLDILQGAKTLRNKIQVVSHGRGGLKSPSCESTMIGHPTPTPAQDSETQPSSQEHIPEKKPLPKEIGGRDGPEPTRYGDWEKNGRCIDF</sequence>
<dbReference type="AlphaFoldDB" id="Q5H0F6"/>
<dbReference type="InterPro" id="IPR012875">
    <property type="entry name" value="SDHF4"/>
</dbReference>
<feature type="compositionally biased region" description="Basic and acidic residues" evidence="2">
    <location>
        <begin position="350"/>
        <end position="384"/>
    </location>
</feature>
<accession>Q5H0F6</accession>
<dbReference type="Pfam" id="PF07896">
    <property type="entry name" value="DUF1674"/>
    <property type="match status" value="1"/>
</dbReference>
<dbReference type="HOGENOM" id="CLU_719520_0_0_6"/>
<dbReference type="KEGG" id="xoo:XOO2311"/>
<feature type="compositionally biased region" description="Polar residues" evidence="2">
    <location>
        <begin position="337"/>
        <end position="349"/>
    </location>
</feature>
<dbReference type="PANTHER" id="PTHR28524:SF3">
    <property type="entry name" value="SUCCINATE DEHYDROGENASE ASSEMBLY FACTOR 4, MITOCHONDRIAL"/>
    <property type="match status" value="1"/>
</dbReference>
<evidence type="ECO:0000313" key="3">
    <source>
        <dbReference type="EMBL" id="AAW75565.1"/>
    </source>
</evidence>
<comment type="similarity">
    <text evidence="1">Belongs to the SDHAF4 family.</text>
</comment>